<evidence type="ECO:0000256" key="2">
    <source>
        <dbReference type="ARBA" id="ARBA00032390"/>
    </source>
</evidence>
<accession>A0AAX0RQA8</accession>
<evidence type="ECO:0000313" key="7">
    <source>
        <dbReference type="Proteomes" id="UP000260457"/>
    </source>
</evidence>
<gene>
    <name evidence="5" type="ORF">CN689_27010</name>
    <name evidence="4" type="ORF">DTO10_21500</name>
</gene>
<reference evidence="5 6" key="1">
    <citation type="submission" date="2017-09" db="EMBL/GenBank/DDBJ databases">
        <title>Large-scale bioinformatics analysis of Bacillus genomes uncovers conserved roles of natural products in bacterial physiology.</title>
        <authorList>
            <consortium name="Agbiome Team Llc"/>
            <person name="Bleich R.M."/>
            <person name="Kirk G.J."/>
            <person name="Santa Maria K.C."/>
            <person name="Allen S.E."/>
            <person name="Farag S."/>
            <person name="Shank E.A."/>
            <person name="Bowers A."/>
        </authorList>
    </citation>
    <scope>NUCLEOTIDE SEQUENCE [LARGE SCALE GENOMIC DNA]</scope>
    <source>
        <strain evidence="5 6">AFS003229</strain>
    </source>
</reference>
<organism evidence="5 6">
    <name type="scientific">Peribacillus butanolivorans</name>
    <dbReference type="NCBI Taxonomy" id="421767"/>
    <lineage>
        <taxon>Bacteria</taxon>
        <taxon>Bacillati</taxon>
        <taxon>Bacillota</taxon>
        <taxon>Bacilli</taxon>
        <taxon>Bacillales</taxon>
        <taxon>Bacillaceae</taxon>
        <taxon>Peribacillus</taxon>
    </lineage>
</organism>
<dbReference type="Pfam" id="PF01510">
    <property type="entry name" value="Amidase_2"/>
    <property type="match status" value="1"/>
</dbReference>
<dbReference type="EMBL" id="CP030926">
    <property type="protein sequence ID" value="AXN40698.1"/>
    <property type="molecule type" value="Genomic_DNA"/>
</dbReference>
<keyword evidence="7" id="KW-1185">Reference proteome</keyword>
<dbReference type="InterPro" id="IPR036505">
    <property type="entry name" value="Amidase/PGRP_sf"/>
</dbReference>
<dbReference type="AlphaFoldDB" id="A0AAX0RQA8"/>
<evidence type="ECO:0000313" key="4">
    <source>
        <dbReference type="EMBL" id="AXN40698.1"/>
    </source>
</evidence>
<dbReference type="Proteomes" id="UP000220106">
    <property type="component" value="Unassembled WGS sequence"/>
</dbReference>
<evidence type="ECO:0000256" key="1">
    <source>
        <dbReference type="ARBA" id="ARBA00030881"/>
    </source>
</evidence>
<sequence>MTHRVWHHSLTKKHLPGSNAASFADYHVNTMVWPGIGYTFIIEPKNVINTPNGKRAMIVYANDIDKRTYHVGNSNQFSLGICVAEDYRYNIDEATLVSIAELHTALVKNGIKV</sequence>
<dbReference type="GO" id="GO:0009253">
    <property type="term" value="P:peptidoglycan catabolic process"/>
    <property type="evidence" value="ECO:0007669"/>
    <property type="project" value="InterPro"/>
</dbReference>
<protein>
    <recommendedName>
        <fullName evidence="2">Autolysin</fullName>
    </recommendedName>
    <alternativeName>
        <fullName evidence="1">Cell wall hydrolase</fullName>
    </alternativeName>
</protein>
<feature type="domain" description="N-acetylmuramoyl-L-alanine amidase" evidence="3">
    <location>
        <begin position="5"/>
        <end position="109"/>
    </location>
</feature>
<evidence type="ECO:0000259" key="3">
    <source>
        <dbReference type="Pfam" id="PF01510"/>
    </source>
</evidence>
<dbReference type="Gene3D" id="3.40.80.10">
    <property type="entry name" value="Peptidoglycan recognition protein-like"/>
    <property type="match status" value="1"/>
</dbReference>
<evidence type="ECO:0000313" key="6">
    <source>
        <dbReference type="Proteomes" id="UP000220106"/>
    </source>
</evidence>
<proteinExistence type="predicted"/>
<dbReference type="GO" id="GO:0008745">
    <property type="term" value="F:N-acetylmuramoyl-L-alanine amidase activity"/>
    <property type="evidence" value="ECO:0007669"/>
    <property type="project" value="InterPro"/>
</dbReference>
<dbReference type="Proteomes" id="UP000260457">
    <property type="component" value="Chromosome"/>
</dbReference>
<dbReference type="SUPFAM" id="SSF55846">
    <property type="entry name" value="N-acetylmuramoyl-L-alanine amidase-like"/>
    <property type="match status" value="1"/>
</dbReference>
<reference evidence="4 7" key="2">
    <citation type="submission" date="2018-07" db="EMBL/GenBank/DDBJ databases">
        <title>The molecular basis for the intramolecular migration of carboxyl group in the catabolism of para-hydroxybenzoate via gentisate.</title>
        <authorList>
            <person name="Zhao H."/>
            <person name="Xu Y."/>
            <person name="Lin S."/>
            <person name="Spain J.C."/>
            <person name="Zhou N.-Y."/>
        </authorList>
    </citation>
    <scope>NUCLEOTIDE SEQUENCE [LARGE SCALE GENOMIC DNA]</scope>
    <source>
        <strain evidence="4 7">PHB-7a</strain>
    </source>
</reference>
<dbReference type="KEGG" id="pbut:DTO10_21500"/>
<dbReference type="EMBL" id="NUEQ01000127">
    <property type="protein sequence ID" value="PEJ24661.1"/>
    <property type="molecule type" value="Genomic_DNA"/>
</dbReference>
<evidence type="ECO:0000313" key="5">
    <source>
        <dbReference type="EMBL" id="PEJ24661.1"/>
    </source>
</evidence>
<dbReference type="InterPro" id="IPR002502">
    <property type="entry name" value="Amidase_domain"/>
</dbReference>
<name>A0AAX0RQA8_9BACI</name>